<dbReference type="Gene3D" id="3.30.2310.20">
    <property type="entry name" value="RelE-like"/>
    <property type="match status" value="1"/>
</dbReference>
<dbReference type="Proteomes" id="UP000038750">
    <property type="component" value="Unassembled WGS sequence"/>
</dbReference>
<sequence>MTEQTMIKSFRDKNLELFYMESKRDRAIPATIERQLAKKLDMLAAAHNERDLFIPTSNYYKRLSGQFDGWSSMRVNIQWRLMFQWNDGYAESIYLDPHQDT</sequence>
<organism evidence="1 2">
    <name type="scientific">Yersinia intermedia</name>
    <dbReference type="NCBI Taxonomy" id="631"/>
    <lineage>
        <taxon>Bacteria</taxon>
        <taxon>Pseudomonadati</taxon>
        <taxon>Pseudomonadota</taxon>
        <taxon>Gammaproteobacteria</taxon>
        <taxon>Enterobacterales</taxon>
        <taxon>Yersiniaceae</taxon>
        <taxon>Yersinia</taxon>
    </lineage>
</organism>
<proteinExistence type="predicted"/>
<name>A0A0T9MUL7_YERIN</name>
<accession>A0A0T9MUL7</accession>
<dbReference type="AlphaFoldDB" id="A0A0T9MUL7"/>
<evidence type="ECO:0000313" key="2">
    <source>
        <dbReference type="Proteomes" id="UP000038750"/>
    </source>
</evidence>
<dbReference type="PANTHER" id="PTHR40266">
    <property type="entry name" value="TOXIN HIGB-1"/>
    <property type="match status" value="1"/>
</dbReference>
<protein>
    <submittedName>
        <fullName evidence="1">Toxin higB-1</fullName>
    </submittedName>
</protein>
<dbReference type="PANTHER" id="PTHR40266:SF2">
    <property type="entry name" value="TOXIN HIGB-1"/>
    <property type="match status" value="1"/>
</dbReference>
<dbReference type="SUPFAM" id="SSF143011">
    <property type="entry name" value="RelE-like"/>
    <property type="match status" value="1"/>
</dbReference>
<dbReference type="EMBL" id="CPZJ01000019">
    <property type="protein sequence ID" value="CNG48005.1"/>
    <property type="molecule type" value="Genomic_DNA"/>
</dbReference>
<evidence type="ECO:0000313" key="1">
    <source>
        <dbReference type="EMBL" id="CNG48005.1"/>
    </source>
</evidence>
<reference evidence="1 2" key="1">
    <citation type="submission" date="2015-03" db="EMBL/GenBank/DDBJ databases">
        <authorList>
            <person name="Murphy D."/>
        </authorList>
    </citation>
    <scope>NUCLEOTIDE SEQUENCE [LARGE SCALE GENOMIC DNA]</scope>
    <source>
        <strain evidence="1 2">BR165/97</strain>
    </source>
</reference>
<dbReference type="InterPro" id="IPR035093">
    <property type="entry name" value="RelE/ParE_toxin_dom_sf"/>
</dbReference>
<dbReference type="InterPro" id="IPR007711">
    <property type="entry name" value="HigB-1"/>
</dbReference>
<gene>
    <name evidence="1" type="primary">higB-1</name>
    <name evidence="1" type="ORF">ERS008530_03864</name>
</gene>
<dbReference type="Pfam" id="PF05015">
    <property type="entry name" value="HigB-like_toxin"/>
    <property type="match status" value="1"/>
</dbReference>